<accession>A0A0W7WKM2</accession>
<gene>
    <name evidence="2" type="ORF">AVJ23_08915</name>
</gene>
<dbReference type="PANTHER" id="PTHR12993">
    <property type="entry name" value="N-ACETYLGLUCOSAMINYL-PHOSPHATIDYLINOSITOL DE-N-ACETYLASE-RELATED"/>
    <property type="match status" value="1"/>
</dbReference>
<evidence type="ECO:0000256" key="1">
    <source>
        <dbReference type="SAM" id="MobiDB-lite"/>
    </source>
</evidence>
<dbReference type="SUPFAM" id="SSF102588">
    <property type="entry name" value="LmbE-like"/>
    <property type="match status" value="1"/>
</dbReference>
<dbReference type="STRING" id="1685382.AVJ23_08915"/>
<reference evidence="2 3" key="1">
    <citation type="submission" date="2015-12" db="EMBL/GenBank/DDBJ databases">
        <authorList>
            <person name="Shamseldin A."/>
            <person name="Moawad H."/>
            <person name="Abd El-Rahim W.M."/>
            <person name="Sadowsky M.J."/>
        </authorList>
    </citation>
    <scope>NUCLEOTIDE SEQUENCE [LARGE SCALE GENOMIC DNA]</scope>
    <source>
        <strain evidence="2 3">SJ5A-1</strain>
    </source>
</reference>
<dbReference type="InterPro" id="IPR003737">
    <property type="entry name" value="GlcNAc_PI_deacetylase-related"/>
</dbReference>
<dbReference type="AlphaFoldDB" id="A0A0W7WKM2"/>
<dbReference type="InterPro" id="IPR024078">
    <property type="entry name" value="LmbE-like_dom_sf"/>
</dbReference>
<keyword evidence="3" id="KW-1185">Reference proteome</keyword>
<evidence type="ECO:0000313" key="2">
    <source>
        <dbReference type="EMBL" id="KUF11164.1"/>
    </source>
</evidence>
<dbReference type="OrthoDB" id="7970102at2"/>
<feature type="compositionally biased region" description="Acidic residues" evidence="1">
    <location>
        <begin position="599"/>
        <end position="615"/>
    </location>
</feature>
<feature type="compositionally biased region" description="Acidic residues" evidence="1">
    <location>
        <begin position="484"/>
        <end position="496"/>
    </location>
</feature>
<dbReference type="Gene3D" id="3.40.50.10320">
    <property type="entry name" value="LmbE-like"/>
    <property type="match status" value="1"/>
</dbReference>
<protein>
    <recommendedName>
        <fullName evidence="4">GlcNAc-PI de-N-acetylase</fullName>
    </recommendedName>
</protein>
<evidence type="ECO:0008006" key="4">
    <source>
        <dbReference type="Google" id="ProtNLM"/>
    </source>
</evidence>
<dbReference type="Proteomes" id="UP000054396">
    <property type="component" value="Unassembled WGS sequence"/>
</dbReference>
<feature type="region of interest" description="Disordered" evidence="1">
    <location>
        <begin position="475"/>
        <end position="510"/>
    </location>
</feature>
<evidence type="ECO:0000313" key="3">
    <source>
        <dbReference type="Proteomes" id="UP000054396"/>
    </source>
</evidence>
<comment type="caution">
    <text evidence="2">The sequence shown here is derived from an EMBL/GenBank/DDBJ whole genome shotgun (WGS) entry which is preliminary data.</text>
</comment>
<name>A0A0W7WKM2_9RHOB</name>
<dbReference type="PANTHER" id="PTHR12993:SF23">
    <property type="entry name" value="N-ACETYLGLUCOSAMINYLPHOSPHATIDYLINOSITOL DEACETYLASE"/>
    <property type="match status" value="1"/>
</dbReference>
<organism evidence="2 3">
    <name type="scientific">Pseudoponticoccus marisrubri</name>
    <dbReference type="NCBI Taxonomy" id="1685382"/>
    <lineage>
        <taxon>Bacteria</taxon>
        <taxon>Pseudomonadati</taxon>
        <taxon>Pseudomonadota</taxon>
        <taxon>Alphaproteobacteria</taxon>
        <taxon>Rhodobacterales</taxon>
        <taxon>Roseobacteraceae</taxon>
        <taxon>Pseudoponticoccus</taxon>
    </lineage>
</organism>
<dbReference type="EMBL" id="LPXO01000004">
    <property type="protein sequence ID" value="KUF11164.1"/>
    <property type="molecule type" value="Genomic_DNA"/>
</dbReference>
<feature type="region of interest" description="Disordered" evidence="1">
    <location>
        <begin position="365"/>
        <end position="389"/>
    </location>
</feature>
<dbReference type="GO" id="GO:0000225">
    <property type="term" value="F:N-acetylglucosaminylphosphatidylinositol deacetylase activity"/>
    <property type="evidence" value="ECO:0007669"/>
    <property type="project" value="TreeGrafter"/>
</dbReference>
<feature type="region of interest" description="Disordered" evidence="1">
    <location>
        <begin position="596"/>
        <end position="615"/>
    </location>
</feature>
<dbReference type="RefSeq" id="WP_058861828.1">
    <property type="nucleotide sequence ID" value="NZ_LPXO01000004.1"/>
</dbReference>
<proteinExistence type="predicted"/>
<sequence length="615" mass="66051">MPELSTGGALSIVAHQDDDILFMNPDIDASIGAGEANTTVFVTAGDAGLGAAYWGGRETGAKAAYSLMTGVEDWVDELVPVEIGGRTVELASSHPEGMPEVRLYFMRLPDGGGNLAPDDQQQLARLEAGTLETVTAVDGSASYDRDELVETMTALLDLHAPNEVRLQIADGANAAGEHTDHVSATRLAEEALEDHAGESFTVTQYVQYASRDMPANLDPAEAARSLAIMEAYAEHDPGVFDSSGAMAQVYVDWTARQYIDRVVEVDPDNPWTVDDTVIDAPELPEDDGAGFALSGPDGYLFDVNGSGEITPKDWFTPSLDDAWDRNDDYIYEVTRIRIDEDGSRTEEALRFDTVAEGRLALMDGAEDDADPVEPDPVDPDPVDPVEADPVDPDPLPLSYSLDGPDAFLFTIDGTSGQIAPQDWFTPSLDDAWDADEDHVYELTRIATAEDGSRSETALSFETTAEGELTLRGEAAIDPALDPDPTPEPDPDTDPDPGDSPATYSLDGPDSLLFTIAGQTGEIGTKDWFIPSYDDAWDRNEDHVYEIARVATYEDGASTAEELRFETLPNGRFVPLTDGAGEEAAAALMSLIALPGEGDMPPEDAEEADETMDLAL</sequence>
<dbReference type="Pfam" id="PF02585">
    <property type="entry name" value="PIG-L"/>
    <property type="match status" value="1"/>
</dbReference>